<name>A0A917EUP2_HALAA</name>
<keyword evidence="7" id="KW-1185">Reference proteome</keyword>
<dbReference type="Pfam" id="PF00005">
    <property type="entry name" value="ABC_tran"/>
    <property type="match status" value="1"/>
</dbReference>
<dbReference type="SMART" id="SM00382">
    <property type="entry name" value="AAA"/>
    <property type="match status" value="2"/>
</dbReference>
<dbReference type="CDD" id="cd03221">
    <property type="entry name" value="ABCF_EF-3"/>
    <property type="match status" value="2"/>
</dbReference>
<gene>
    <name evidence="6" type="primary">vba</name>
    <name evidence="6" type="ORF">GCM10010954_13800</name>
</gene>
<reference evidence="6" key="1">
    <citation type="journal article" date="2014" name="Int. J. Syst. Evol. Microbiol.">
        <title>Complete genome sequence of Corynebacterium casei LMG S-19264T (=DSM 44701T), isolated from a smear-ripened cheese.</title>
        <authorList>
            <consortium name="US DOE Joint Genome Institute (JGI-PGF)"/>
            <person name="Walter F."/>
            <person name="Albersmeier A."/>
            <person name="Kalinowski J."/>
            <person name="Ruckert C."/>
        </authorList>
    </citation>
    <scope>NUCLEOTIDE SEQUENCE</scope>
    <source>
        <strain evidence="6">CGMCC 1.12153</strain>
    </source>
</reference>
<evidence type="ECO:0000256" key="4">
    <source>
        <dbReference type="SAM" id="MobiDB-lite"/>
    </source>
</evidence>
<dbReference type="RefSeq" id="WP_188376697.1">
    <property type="nucleotide sequence ID" value="NZ_BMEL01000001.1"/>
</dbReference>
<sequence length="519" mass="60207">MQKLKASNIHYEIGDRTLLNIDELVVHHGDRIGLVGKNGQGKTMLFQYLMNELLDTANVKVSGTVEWLKQLNDEEHVIGSGGEITQQKINRAFLADPDVLLLDEPTNNLDIKHIQEVEERLKSFDGAYIVISHDRDLLEHVCDQIWELQGGKLHYYRGSYSFYEQQKEIEKQQQIEEYEKYQKEKNRLQETIRSKQDQAGKMRKPPSRMSNSEWQLGKNKAAAKQKKVQRVGKTLERKLERLSKVEKPFEQNQLKMSFNQVEPIHHKYVMDAEQVEKKGLYRIPRLQLKSASKTALLGPNGCGKTTLFEQILKRKEAWKENAKIGIFQQNLTKLPDDQTIYEYVSEDSVLLEAGIRTVLARLHFYRNDVFKKVGLLSGGEKVKAALAKLLVGDYNVLLLDEPNNHLDVEARKALESLIQDYPGTVLYVTHDRRFIKETANQLWVMEDETVKTYDGTYDEWEMERNKPASVSEEGYDTMALETKLTELISRLSMPSPHEDLQLLEEEYEETLKKLNKRRI</sequence>
<dbReference type="Proteomes" id="UP000660110">
    <property type="component" value="Unassembled WGS sequence"/>
</dbReference>
<evidence type="ECO:0000256" key="2">
    <source>
        <dbReference type="ARBA" id="ARBA00022741"/>
    </source>
</evidence>
<dbReference type="InterPro" id="IPR003439">
    <property type="entry name" value="ABC_transporter-like_ATP-bd"/>
</dbReference>
<dbReference type="GO" id="GO:0005524">
    <property type="term" value="F:ATP binding"/>
    <property type="evidence" value="ECO:0007669"/>
    <property type="project" value="UniProtKB-KW"/>
</dbReference>
<keyword evidence="2" id="KW-0547">Nucleotide-binding</keyword>
<dbReference type="Gene3D" id="3.40.50.300">
    <property type="entry name" value="P-loop containing nucleotide triphosphate hydrolases"/>
    <property type="match status" value="3"/>
</dbReference>
<evidence type="ECO:0000256" key="3">
    <source>
        <dbReference type="ARBA" id="ARBA00022840"/>
    </source>
</evidence>
<dbReference type="SUPFAM" id="SSF52540">
    <property type="entry name" value="P-loop containing nucleoside triphosphate hydrolases"/>
    <property type="match status" value="2"/>
</dbReference>
<dbReference type="InterPro" id="IPR017871">
    <property type="entry name" value="ABC_transporter-like_CS"/>
</dbReference>
<dbReference type="GO" id="GO:0016887">
    <property type="term" value="F:ATP hydrolysis activity"/>
    <property type="evidence" value="ECO:0007669"/>
    <property type="project" value="InterPro"/>
</dbReference>
<evidence type="ECO:0000259" key="5">
    <source>
        <dbReference type="PROSITE" id="PS50893"/>
    </source>
</evidence>
<proteinExistence type="predicted"/>
<evidence type="ECO:0000313" key="6">
    <source>
        <dbReference type="EMBL" id="GGF16422.1"/>
    </source>
</evidence>
<feature type="domain" description="ABC transporter" evidence="5">
    <location>
        <begin position="4"/>
        <end position="175"/>
    </location>
</feature>
<protein>
    <submittedName>
        <fullName evidence="6">ABC-F type ribosomal protection protein</fullName>
    </submittedName>
</protein>
<evidence type="ECO:0000313" key="7">
    <source>
        <dbReference type="Proteomes" id="UP000660110"/>
    </source>
</evidence>
<organism evidence="6 7">
    <name type="scientific">Halobacillus andaensis</name>
    <dbReference type="NCBI Taxonomy" id="1176239"/>
    <lineage>
        <taxon>Bacteria</taxon>
        <taxon>Bacillati</taxon>
        <taxon>Bacillota</taxon>
        <taxon>Bacilli</taxon>
        <taxon>Bacillales</taxon>
        <taxon>Bacillaceae</taxon>
        <taxon>Halobacillus</taxon>
    </lineage>
</organism>
<dbReference type="NCBIfam" id="NF000355">
    <property type="entry name" value="ribo_prot_ABC_F"/>
    <property type="match status" value="1"/>
</dbReference>
<feature type="compositionally biased region" description="Basic and acidic residues" evidence="4">
    <location>
        <begin position="186"/>
        <end position="200"/>
    </location>
</feature>
<dbReference type="EMBL" id="BMEL01000001">
    <property type="protein sequence ID" value="GGF16422.1"/>
    <property type="molecule type" value="Genomic_DNA"/>
</dbReference>
<keyword evidence="3" id="KW-0067">ATP-binding</keyword>
<dbReference type="InterPro" id="IPR003593">
    <property type="entry name" value="AAA+_ATPase"/>
</dbReference>
<reference evidence="6" key="2">
    <citation type="submission" date="2020-09" db="EMBL/GenBank/DDBJ databases">
        <authorList>
            <person name="Sun Q."/>
            <person name="Zhou Y."/>
        </authorList>
    </citation>
    <scope>NUCLEOTIDE SEQUENCE</scope>
    <source>
        <strain evidence="6">CGMCC 1.12153</strain>
    </source>
</reference>
<accession>A0A917EUP2</accession>
<dbReference type="InterPro" id="IPR027417">
    <property type="entry name" value="P-loop_NTPase"/>
</dbReference>
<keyword evidence="1" id="KW-0677">Repeat</keyword>
<dbReference type="PANTHER" id="PTHR19211">
    <property type="entry name" value="ATP-BINDING TRANSPORT PROTEIN-RELATED"/>
    <property type="match status" value="1"/>
</dbReference>
<evidence type="ECO:0000256" key="1">
    <source>
        <dbReference type="ARBA" id="ARBA00022737"/>
    </source>
</evidence>
<feature type="region of interest" description="Disordered" evidence="4">
    <location>
        <begin position="186"/>
        <end position="219"/>
    </location>
</feature>
<feature type="domain" description="ABC transporter" evidence="5">
    <location>
        <begin position="264"/>
        <end position="472"/>
    </location>
</feature>
<dbReference type="AlphaFoldDB" id="A0A917EUP2"/>
<dbReference type="InterPro" id="IPR050611">
    <property type="entry name" value="ABCF"/>
</dbReference>
<dbReference type="Pfam" id="PF12848">
    <property type="entry name" value="ABC_tran_Xtn"/>
    <property type="match status" value="1"/>
</dbReference>
<dbReference type="PROSITE" id="PS00211">
    <property type="entry name" value="ABC_TRANSPORTER_1"/>
    <property type="match status" value="1"/>
</dbReference>
<dbReference type="PROSITE" id="PS50893">
    <property type="entry name" value="ABC_TRANSPORTER_2"/>
    <property type="match status" value="2"/>
</dbReference>
<dbReference type="InterPro" id="IPR032781">
    <property type="entry name" value="ABC_tran_Xtn"/>
</dbReference>
<comment type="caution">
    <text evidence="6">The sequence shown here is derived from an EMBL/GenBank/DDBJ whole genome shotgun (WGS) entry which is preliminary data.</text>
</comment>
<dbReference type="PANTHER" id="PTHR19211:SF100">
    <property type="entry name" value="RIBOSOME PROTECTION PROTEIN VMLR"/>
    <property type="match status" value="1"/>
</dbReference>